<dbReference type="Pfam" id="PF24626">
    <property type="entry name" value="SH3_Tf2-1"/>
    <property type="match status" value="1"/>
</dbReference>
<dbReference type="Ensembl" id="ENSPMGT00000002655.1">
    <property type="protein sequence ID" value="ENSPMGP00000002508.1"/>
    <property type="gene ID" value="ENSPMGG00000002193.1"/>
</dbReference>
<name>A0A3B3ZD55_9GOBI</name>
<sequence length="248" mass="27891">MSNLTPFPANSPWRTAPPPLKPLFLLPVLLRRFIGRLRTLSRRPRPTILTQVTLLLVNFLFLTLSIHRCLSGSTALNLPLSSKTIPLKTDSRKLSPRFLGPFKITKVINPSAVQLHLPPSLRIHPTFHVSQVRPVRTSDLRYSPLLVFTSCPVLVSSLLPVSCPGSRSLDYPCSVLPGLVPGPVLLRSWLSPFPLWTTPARLVLVPFPIQSSFRFWLSPFPLYTTPAWFASCSPLPHYTYSFTPHLCW</sequence>
<dbReference type="PANTHER" id="PTHR46148">
    <property type="entry name" value="CHROMO DOMAIN-CONTAINING PROTEIN"/>
    <property type="match status" value="1"/>
</dbReference>
<reference evidence="2" key="1">
    <citation type="submission" date="2025-08" db="UniProtKB">
        <authorList>
            <consortium name="Ensembl"/>
        </authorList>
    </citation>
    <scope>IDENTIFICATION</scope>
</reference>
<organism evidence="2 3">
    <name type="scientific">Periophthalmus magnuspinnatus</name>
    <dbReference type="NCBI Taxonomy" id="409849"/>
    <lineage>
        <taxon>Eukaryota</taxon>
        <taxon>Metazoa</taxon>
        <taxon>Chordata</taxon>
        <taxon>Craniata</taxon>
        <taxon>Vertebrata</taxon>
        <taxon>Euteleostomi</taxon>
        <taxon>Actinopterygii</taxon>
        <taxon>Neopterygii</taxon>
        <taxon>Teleostei</taxon>
        <taxon>Neoteleostei</taxon>
        <taxon>Acanthomorphata</taxon>
        <taxon>Gobiaria</taxon>
        <taxon>Gobiiformes</taxon>
        <taxon>Gobioidei</taxon>
        <taxon>Gobiidae</taxon>
        <taxon>Oxudercinae</taxon>
        <taxon>Periophthalmus</taxon>
    </lineage>
</organism>
<dbReference type="STRING" id="409849.ENSPMGP00000002508"/>
<reference evidence="2" key="2">
    <citation type="submission" date="2025-09" db="UniProtKB">
        <authorList>
            <consortium name="Ensembl"/>
        </authorList>
    </citation>
    <scope>IDENTIFICATION</scope>
</reference>
<accession>A0A3B3ZD55</accession>
<dbReference type="AlphaFoldDB" id="A0A3B3ZD55"/>
<protein>
    <recommendedName>
        <fullName evidence="1">Tf2-1-like SH3-like domain-containing protein</fullName>
    </recommendedName>
</protein>
<evidence type="ECO:0000313" key="3">
    <source>
        <dbReference type="Proteomes" id="UP000261520"/>
    </source>
</evidence>
<keyword evidence="3" id="KW-1185">Reference proteome</keyword>
<evidence type="ECO:0000259" key="1">
    <source>
        <dbReference type="Pfam" id="PF24626"/>
    </source>
</evidence>
<dbReference type="Proteomes" id="UP000261520">
    <property type="component" value="Unplaced"/>
</dbReference>
<dbReference type="InterPro" id="IPR056924">
    <property type="entry name" value="SH3_Tf2-1"/>
</dbReference>
<evidence type="ECO:0000313" key="2">
    <source>
        <dbReference type="Ensembl" id="ENSPMGP00000002508.1"/>
    </source>
</evidence>
<feature type="domain" description="Tf2-1-like SH3-like" evidence="1">
    <location>
        <begin position="87"/>
        <end position="135"/>
    </location>
</feature>
<proteinExistence type="predicted"/>
<dbReference type="PANTHER" id="PTHR46148:SF57">
    <property type="entry name" value="OS12G0499874 PROTEIN"/>
    <property type="match status" value="1"/>
</dbReference>